<geneLocation type="plasmid" evidence="2 3">
    <name>4</name>
</geneLocation>
<dbReference type="Proteomes" id="UP000279841">
    <property type="component" value="Plasmid 4"/>
</dbReference>
<proteinExistence type="predicted"/>
<evidence type="ECO:0000313" key="3">
    <source>
        <dbReference type="Proteomes" id="UP000279841"/>
    </source>
</evidence>
<dbReference type="RefSeq" id="WP_252973399.1">
    <property type="nucleotide sequence ID" value="NZ_LR027520.1"/>
</dbReference>
<dbReference type="AlphaFoldDB" id="A0A3P4AVQ1"/>
<gene>
    <name evidence="2" type="ORF">TTHNP4_00097</name>
</gene>
<organism evidence="2 3">
    <name type="scientific">Thermus thermophilus</name>
    <dbReference type="NCBI Taxonomy" id="274"/>
    <lineage>
        <taxon>Bacteria</taxon>
        <taxon>Thermotogati</taxon>
        <taxon>Deinococcota</taxon>
        <taxon>Deinococci</taxon>
        <taxon>Thermales</taxon>
        <taxon>Thermaceae</taxon>
        <taxon>Thermus</taxon>
    </lineage>
</organism>
<feature type="region of interest" description="Disordered" evidence="1">
    <location>
        <begin position="271"/>
        <end position="291"/>
    </location>
</feature>
<protein>
    <submittedName>
        <fullName evidence="2">Uncharacterized protein</fullName>
    </submittedName>
</protein>
<sequence>MRLNLSFELPPALEVEMAYTGWGYDPEMEALWRELVEAYAPLAHGIPIRWRVGAKVHQAAAWRKEKGVWTVELSPLLFSRYPIFLARRYGLPMGLPPLHALVRVLEEEGRAAPLPLEGAFWKLARSREPVMALVAYAASRPKAPLPFLVEMAVGNPQALASYLGALEAVEGRDLARSLAAHPLLGPVFAFALEEAGGVSPPAPAEEGLPDLPPPSPKPHRPLFGPPHAGASEEDPAWKTLYDALLRAGGTEDPWEALLEWRDYWYWRGRGEALPSDGKETPGEDGNGGAHE</sequence>
<keyword evidence="2" id="KW-0614">Plasmid</keyword>
<evidence type="ECO:0000256" key="1">
    <source>
        <dbReference type="SAM" id="MobiDB-lite"/>
    </source>
</evidence>
<reference evidence="2 3" key="1">
    <citation type="submission" date="2018-10" db="EMBL/GenBank/DDBJ databases">
        <authorList>
            <person name="Peiro R."/>
            <person name="Begona"/>
            <person name="Cbmso G."/>
            <person name="Lopez M."/>
            <person name="Gonzalez S."/>
            <person name="Sacristan E."/>
            <person name="Castillo E."/>
        </authorList>
    </citation>
    <scope>NUCLEOTIDE SEQUENCE [LARGE SCALE GENOMIC DNA]</scope>
    <source>
        <strain evidence="2">TTHNAR1</strain>
        <plasmid evidence="3">4</plasmid>
    </source>
</reference>
<name>A0A3P4AVQ1_THETH</name>
<accession>A0A3P4AVQ1</accession>
<dbReference type="EMBL" id="LR027520">
    <property type="protein sequence ID" value="VCU54689.1"/>
    <property type="molecule type" value="Genomic_DNA"/>
</dbReference>
<feature type="compositionally biased region" description="Basic and acidic residues" evidence="1">
    <location>
        <begin position="271"/>
        <end position="281"/>
    </location>
</feature>
<feature type="region of interest" description="Disordered" evidence="1">
    <location>
        <begin position="198"/>
        <end position="233"/>
    </location>
</feature>
<evidence type="ECO:0000313" key="2">
    <source>
        <dbReference type="EMBL" id="VCU54689.1"/>
    </source>
</evidence>